<evidence type="ECO:0000256" key="1">
    <source>
        <dbReference type="SAM" id="Phobius"/>
    </source>
</evidence>
<keyword evidence="1" id="KW-0472">Membrane</keyword>
<keyword evidence="1" id="KW-0812">Transmembrane</keyword>
<feature type="transmembrane region" description="Helical" evidence="1">
    <location>
        <begin position="42"/>
        <end position="62"/>
    </location>
</feature>
<comment type="caution">
    <text evidence="2">The sequence shown here is derived from an EMBL/GenBank/DDBJ whole genome shotgun (WGS) entry which is preliminary data.</text>
</comment>
<gene>
    <name evidence="2" type="ORF">J2S19_004657</name>
</gene>
<accession>A0ABT9ZM16</accession>
<proteinExistence type="predicted"/>
<name>A0ABT9ZM16_9BACI</name>
<organism evidence="2 3">
    <name type="scientific">Metabacillus malikii</name>
    <dbReference type="NCBI Taxonomy" id="1504265"/>
    <lineage>
        <taxon>Bacteria</taxon>
        <taxon>Bacillati</taxon>
        <taxon>Bacillota</taxon>
        <taxon>Bacilli</taxon>
        <taxon>Bacillales</taxon>
        <taxon>Bacillaceae</taxon>
        <taxon>Metabacillus</taxon>
    </lineage>
</organism>
<reference evidence="2 3" key="1">
    <citation type="submission" date="2023-07" db="EMBL/GenBank/DDBJ databases">
        <title>Genomic Encyclopedia of Type Strains, Phase IV (KMG-IV): sequencing the most valuable type-strain genomes for metagenomic binning, comparative biology and taxonomic classification.</title>
        <authorList>
            <person name="Goeker M."/>
        </authorList>
    </citation>
    <scope>NUCLEOTIDE SEQUENCE [LARGE SCALE GENOMIC DNA]</scope>
    <source>
        <strain evidence="2 3">DSM 29005</strain>
    </source>
</reference>
<sequence>MFTRKKSAHVESKQLSLIYLIIGGCLIFGNLIIVYFEGISTSFYLSTVSGVLFMVNGVFIRVKGAKDSSN</sequence>
<dbReference type="RefSeq" id="WP_307346458.1">
    <property type="nucleotide sequence ID" value="NZ_JAUSUD010000036.1"/>
</dbReference>
<keyword evidence="1" id="KW-1133">Transmembrane helix</keyword>
<protein>
    <submittedName>
        <fullName evidence="2">Uncharacterized membrane protein HdeD (DUF308 family)</fullName>
    </submittedName>
</protein>
<dbReference type="EMBL" id="JAUSUD010000036">
    <property type="protein sequence ID" value="MDQ0233312.1"/>
    <property type="molecule type" value="Genomic_DNA"/>
</dbReference>
<feature type="transmembrane region" description="Helical" evidence="1">
    <location>
        <begin position="16"/>
        <end position="36"/>
    </location>
</feature>
<keyword evidence="3" id="KW-1185">Reference proteome</keyword>
<evidence type="ECO:0000313" key="3">
    <source>
        <dbReference type="Proteomes" id="UP001234495"/>
    </source>
</evidence>
<dbReference type="Proteomes" id="UP001234495">
    <property type="component" value="Unassembled WGS sequence"/>
</dbReference>
<dbReference type="PROSITE" id="PS51257">
    <property type="entry name" value="PROKAR_LIPOPROTEIN"/>
    <property type="match status" value="1"/>
</dbReference>
<evidence type="ECO:0000313" key="2">
    <source>
        <dbReference type="EMBL" id="MDQ0233312.1"/>
    </source>
</evidence>